<dbReference type="InterPro" id="IPR016763">
    <property type="entry name" value="VAP"/>
</dbReference>
<proteinExistence type="inferred from homology"/>
<sequence>MLGIEPLELHFPSELGNGISRCVELTNDTDSYFAFIISPSNSSAPAYEAQPNKGIVPPRRKHSVTITLLPSPETALPHGSYKLYVLSTRVDGDCLRDEDITEDLFDEDVDKVDLNITRKSKVEKIVRHK</sequence>
<dbReference type="AlphaFoldDB" id="A0AAV5EQF4"/>
<dbReference type="Pfam" id="PF00635">
    <property type="entry name" value="Motile_Sperm"/>
    <property type="match status" value="1"/>
</dbReference>
<dbReference type="Proteomes" id="UP001054889">
    <property type="component" value="Unassembled WGS sequence"/>
</dbReference>
<dbReference type="PANTHER" id="PTHR10809:SF6">
    <property type="entry name" value="AT11025P-RELATED"/>
    <property type="match status" value="1"/>
</dbReference>
<comment type="caution">
    <text evidence="7">The sequence shown here is derived from an EMBL/GenBank/DDBJ whole genome shotgun (WGS) entry which is preliminary data.</text>
</comment>
<reference evidence="7" key="2">
    <citation type="submission" date="2021-12" db="EMBL/GenBank/DDBJ databases">
        <title>Resequencing data analysis of finger millet.</title>
        <authorList>
            <person name="Hatakeyama M."/>
            <person name="Aluri S."/>
            <person name="Balachadran M.T."/>
            <person name="Sivarajan S.R."/>
            <person name="Poveda L."/>
            <person name="Shimizu-Inatsugi R."/>
            <person name="Schlapbach R."/>
            <person name="Sreeman S.M."/>
            <person name="Shimizu K.K."/>
        </authorList>
    </citation>
    <scope>NUCLEOTIDE SEQUENCE</scope>
</reference>
<reference evidence="7" key="1">
    <citation type="journal article" date="2018" name="DNA Res.">
        <title>Multiple hybrid de novo genome assembly of finger millet, an orphan allotetraploid crop.</title>
        <authorList>
            <person name="Hatakeyama M."/>
            <person name="Aluri S."/>
            <person name="Balachadran M.T."/>
            <person name="Sivarajan S.R."/>
            <person name="Patrignani A."/>
            <person name="Gruter S."/>
            <person name="Poveda L."/>
            <person name="Shimizu-Inatsugi R."/>
            <person name="Baeten J."/>
            <person name="Francoijs K.J."/>
            <person name="Nataraja K.N."/>
            <person name="Reddy Y.A.N."/>
            <person name="Phadnis S."/>
            <person name="Ravikumar R.L."/>
            <person name="Schlapbach R."/>
            <person name="Sreeman S.M."/>
            <person name="Shimizu K.K."/>
        </authorList>
    </citation>
    <scope>NUCLEOTIDE SEQUENCE</scope>
</reference>
<keyword evidence="4" id="KW-1133">Transmembrane helix</keyword>
<dbReference type="Gene3D" id="2.60.40.10">
    <property type="entry name" value="Immunoglobulins"/>
    <property type="match status" value="1"/>
</dbReference>
<name>A0AAV5EQF4_ELECO</name>
<comment type="similarity">
    <text evidence="2">Belongs to the VAMP-associated protein (VAP) (TC 9.B.17) family.</text>
</comment>
<accession>A0AAV5EQF4</accession>
<evidence type="ECO:0000259" key="6">
    <source>
        <dbReference type="PROSITE" id="PS50202"/>
    </source>
</evidence>
<dbReference type="EMBL" id="BQKI01000078">
    <property type="protein sequence ID" value="GJN25588.1"/>
    <property type="molecule type" value="Genomic_DNA"/>
</dbReference>
<gene>
    <name evidence="7" type="primary">gb13434</name>
    <name evidence="7" type="ORF">PR202_gb13434</name>
</gene>
<keyword evidence="3" id="KW-0812">Transmembrane</keyword>
<dbReference type="InterPro" id="IPR008962">
    <property type="entry name" value="PapD-like_sf"/>
</dbReference>
<protein>
    <recommendedName>
        <fullName evidence="6">MSP domain-containing protein</fullName>
    </recommendedName>
</protein>
<evidence type="ECO:0000256" key="3">
    <source>
        <dbReference type="ARBA" id="ARBA00022692"/>
    </source>
</evidence>
<evidence type="ECO:0000313" key="8">
    <source>
        <dbReference type="Proteomes" id="UP001054889"/>
    </source>
</evidence>
<evidence type="ECO:0000256" key="4">
    <source>
        <dbReference type="ARBA" id="ARBA00022989"/>
    </source>
</evidence>
<keyword evidence="5" id="KW-0472">Membrane</keyword>
<dbReference type="GO" id="GO:0005789">
    <property type="term" value="C:endoplasmic reticulum membrane"/>
    <property type="evidence" value="ECO:0007669"/>
    <property type="project" value="InterPro"/>
</dbReference>
<comment type="subcellular location">
    <subcellularLocation>
        <location evidence="1">Membrane</location>
        <topology evidence="1">Single-pass type IV membrane protein</topology>
    </subcellularLocation>
</comment>
<evidence type="ECO:0000313" key="7">
    <source>
        <dbReference type="EMBL" id="GJN25588.1"/>
    </source>
</evidence>
<dbReference type="PROSITE" id="PS50202">
    <property type="entry name" value="MSP"/>
    <property type="match status" value="1"/>
</dbReference>
<keyword evidence="8" id="KW-1185">Reference proteome</keyword>
<feature type="domain" description="MSP" evidence="6">
    <location>
        <begin position="1"/>
        <end position="119"/>
    </location>
</feature>
<evidence type="ECO:0000256" key="2">
    <source>
        <dbReference type="ARBA" id="ARBA00008932"/>
    </source>
</evidence>
<organism evidence="7 8">
    <name type="scientific">Eleusine coracana subsp. coracana</name>
    <dbReference type="NCBI Taxonomy" id="191504"/>
    <lineage>
        <taxon>Eukaryota</taxon>
        <taxon>Viridiplantae</taxon>
        <taxon>Streptophyta</taxon>
        <taxon>Embryophyta</taxon>
        <taxon>Tracheophyta</taxon>
        <taxon>Spermatophyta</taxon>
        <taxon>Magnoliopsida</taxon>
        <taxon>Liliopsida</taxon>
        <taxon>Poales</taxon>
        <taxon>Poaceae</taxon>
        <taxon>PACMAD clade</taxon>
        <taxon>Chloridoideae</taxon>
        <taxon>Cynodonteae</taxon>
        <taxon>Eleusininae</taxon>
        <taxon>Eleusine</taxon>
    </lineage>
</organism>
<dbReference type="GO" id="GO:0090158">
    <property type="term" value="P:endoplasmic reticulum membrane organization"/>
    <property type="evidence" value="ECO:0007669"/>
    <property type="project" value="TreeGrafter"/>
</dbReference>
<dbReference type="SUPFAM" id="SSF49354">
    <property type="entry name" value="PapD-like"/>
    <property type="match status" value="1"/>
</dbReference>
<evidence type="ECO:0000256" key="1">
    <source>
        <dbReference type="ARBA" id="ARBA00004211"/>
    </source>
</evidence>
<dbReference type="InterPro" id="IPR000535">
    <property type="entry name" value="MSP_dom"/>
</dbReference>
<dbReference type="PANTHER" id="PTHR10809">
    <property type="entry name" value="VESICLE-ASSOCIATED MEMBRANE PROTEIN-ASSOCIATED PROTEIN"/>
    <property type="match status" value="1"/>
</dbReference>
<dbReference type="GO" id="GO:0005886">
    <property type="term" value="C:plasma membrane"/>
    <property type="evidence" value="ECO:0007669"/>
    <property type="project" value="TreeGrafter"/>
</dbReference>
<dbReference type="GO" id="GO:0061817">
    <property type="term" value="P:endoplasmic reticulum-plasma membrane tethering"/>
    <property type="evidence" value="ECO:0007669"/>
    <property type="project" value="TreeGrafter"/>
</dbReference>
<dbReference type="InterPro" id="IPR013783">
    <property type="entry name" value="Ig-like_fold"/>
</dbReference>
<evidence type="ECO:0000256" key="5">
    <source>
        <dbReference type="ARBA" id="ARBA00023136"/>
    </source>
</evidence>